<evidence type="ECO:0008006" key="3">
    <source>
        <dbReference type="Google" id="ProtNLM"/>
    </source>
</evidence>
<dbReference type="RefSeq" id="WP_007137407.1">
    <property type="nucleotide sequence ID" value="NZ_AHKF01000015.1"/>
</dbReference>
<evidence type="ECO:0000313" key="1">
    <source>
        <dbReference type="EMBL" id="EIA09324.1"/>
    </source>
</evidence>
<dbReference type="Proteomes" id="UP000005566">
    <property type="component" value="Unassembled WGS sequence"/>
</dbReference>
<dbReference type="AlphaFoldDB" id="H7FPX0"/>
<organism evidence="1 2">
    <name type="scientific">Flavobacterium frigoris (strain PS1)</name>
    <dbReference type="NCBI Taxonomy" id="1086011"/>
    <lineage>
        <taxon>Bacteria</taxon>
        <taxon>Pseudomonadati</taxon>
        <taxon>Bacteroidota</taxon>
        <taxon>Flavobacteriia</taxon>
        <taxon>Flavobacteriales</taxon>
        <taxon>Flavobacteriaceae</taxon>
        <taxon>Flavobacterium</taxon>
    </lineage>
</organism>
<evidence type="ECO:0000313" key="2">
    <source>
        <dbReference type="Proteomes" id="UP000005566"/>
    </source>
</evidence>
<keyword evidence="2" id="KW-1185">Reference proteome</keyword>
<dbReference type="OrthoDB" id="1451652at2"/>
<protein>
    <recommendedName>
        <fullName evidence="3">Lipoprotein</fullName>
    </recommendedName>
</protein>
<gene>
    <name evidence="1" type="ORF">HJ01_01230</name>
</gene>
<reference evidence="1 2" key="1">
    <citation type="journal article" date="2014" name="Acta Crystallogr. D">
        <title>Structure-based characterization and antifreeze properties of a hyperactive ice-binding protein from the Antarctic bacterium Flavobacterium frigoris PS1.</title>
        <authorList>
            <person name="Do H."/>
            <person name="Kim S.J."/>
            <person name="Kim H.J."/>
            <person name="Lee J.H."/>
        </authorList>
    </citation>
    <scope>NUCLEOTIDE SEQUENCE [LARGE SCALE GENOMIC DNA]</scope>
    <source>
        <strain evidence="1 2">PS1</strain>
    </source>
</reference>
<dbReference type="EMBL" id="AHKF01000015">
    <property type="protein sequence ID" value="EIA09324.1"/>
    <property type="molecule type" value="Genomic_DNA"/>
</dbReference>
<comment type="caution">
    <text evidence="1">The sequence shown here is derived from an EMBL/GenBank/DDBJ whole genome shotgun (WGS) entry which is preliminary data.</text>
</comment>
<accession>H7FPX0</accession>
<dbReference type="PROSITE" id="PS51257">
    <property type="entry name" value="PROKAR_LIPOPROTEIN"/>
    <property type="match status" value="1"/>
</dbReference>
<sequence length="118" mass="13135">MKNTYLILIGTLIFTSCSNSNDVNQSFNVEGTFEYKILNCDNTGQPEKNCTEIITFIDDSTVDVLIGGGDITERTNYSISKNKIGIDGLQTDISFNIKNDSTLIRIQNGEIWKKANTN</sequence>
<name>H7FPX0_FLAFP</name>
<dbReference type="PATRIC" id="fig|1086011.3.peg.1204"/>
<proteinExistence type="predicted"/>